<dbReference type="GO" id="GO:0004521">
    <property type="term" value="F:RNA endonuclease activity"/>
    <property type="evidence" value="ECO:0007669"/>
    <property type="project" value="TreeGrafter"/>
</dbReference>
<dbReference type="GO" id="GO:0016075">
    <property type="term" value="P:rRNA catabolic process"/>
    <property type="evidence" value="ECO:0007669"/>
    <property type="project" value="TreeGrafter"/>
</dbReference>
<keyword evidence="1" id="KW-0378">Hydrolase</keyword>
<evidence type="ECO:0000313" key="3">
    <source>
        <dbReference type="Proteomes" id="UP000009223"/>
    </source>
</evidence>
<comment type="function">
    <text evidence="1">Toxic component of a type II toxin-antitoxin (TA) system.</text>
</comment>
<dbReference type="EMBL" id="CP001843">
    <property type="protein sequence ID" value="AEF84982.1"/>
    <property type="molecule type" value="Genomic_DNA"/>
</dbReference>
<sequence>MVRGEIWWTELPPPRGSEPAKRRPVLVIQGDTYNRSALSTVICAVLTSNLELAKAPPNFLLEKAVSGLEKTSAINFSQIFTIDKSYLLEQVSMLPKSVMEKINAGIKQIFELPE</sequence>
<dbReference type="Pfam" id="PF02452">
    <property type="entry name" value="PemK_toxin"/>
    <property type="match status" value="1"/>
</dbReference>
<reference evidence="2 3" key="2">
    <citation type="journal article" date="2011" name="ISME J.">
        <title>RNA-seq reveals cooperative metabolic interactions between two termite-gut spirochete species in co-culture.</title>
        <authorList>
            <person name="Rosenthal A.Z."/>
            <person name="Matson E.G."/>
            <person name="Eldar A."/>
            <person name="Leadbetter J.R."/>
        </authorList>
    </citation>
    <scope>NUCLEOTIDE SEQUENCE [LARGE SCALE GENOMIC DNA]</scope>
    <source>
        <strain evidence="3">ATCC BAA-887 / DSM 12427 / ZAS-2</strain>
    </source>
</reference>
<dbReference type="PANTHER" id="PTHR33988">
    <property type="entry name" value="ENDORIBONUCLEASE MAZF-RELATED"/>
    <property type="match status" value="1"/>
</dbReference>
<dbReference type="HOGENOM" id="CLU_121823_1_1_12"/>
<keyword evidence="1" id="KW-0540">Nuclease</keyword>
<dbReference type="SUPFAM" id="SSF50118">
    <property type="entry name" value="Cell growth inhibitor/plasmid maintenance toxic component"/>
    <property type="match status" value="1"/>
</dbReference>
<dbReference type="InterPro" id="IPR003477">
    <property type="entry name" value="PemK-like"/>
</dbReference>
<name>F5YMF6_TREPZ</name>
<dbReference type="InterPro" id="IPR011067">
    <property type="entry name" value="Plasmid_toxin/cell-grow_inhib"/>
</dbReference>
<dbReference type="STRING" id="545694.TREPR_0166"/>
<proteinExistence type="inferred from homology"/>
<gene>
    <name evidence="2" type="ordered locus">TREPR_0166</name>
</gene>
<dbReference type="OrthoDB" id="9808744at2"/>
<evidence type="ECO:0000256" key="1">
    <source>
        <dbReference type="PIRNR" id="PIRNR033490"/>
    </source>
</evidence>
<dbReference type="AlphaFoldDB" id="F5YMF6"/>
<dbReference type="PANTHER" id="PTHR33988:SF2">
    <property type="entry name" value="ENDORIBONUCLEASE MAZF"/>
    <property type="match status" value="1"/>
</dbReference>
<keyword evidence="3" id="KW-1185">Reference proteome</keyword>
<dbReference type="EC" id="3.1.-.-" evidence="1"/>
<dbReference type="eggNOG" id="COG2337">
    <property type="taxonomic scope" value="Bacteria"/>
</dbReference>
<dbReference type="RefSeq" id="WP_015706309.1">
    <property type="nucleotide sequence ID" value="NC_015578.1"/>
</dbReference>
<protein>
    <recommendedName>
        <fullName evidence="1">mRNA interferase</fullName>
        <ecNumber evidence="1">3.1.-.-</ecNumber>
    </recommendedName>
</protein>
<dbReference type="PIRSF" id="PIRSF033490">
    <property type="entry name" value="MazF"/>
    <property type="match status" value="1"/>
</dbReference>
<dbReference type="Gene3D" id="2.30.30.110">
    <property type="match status" value="1"/>
</dbReference>
<organism evidence="2 3">
    <name type="scientific">Treponema primitia (strain ATCC BAA-887 / DSM 12427 / ZAS-2)</name>
    <dbReference type="NCBI Taxonomy" id="545694"/>
    <lineage>
        <taxon>Bacteria</taxon>
        <taxon>Pseudomonadati</taxon>
        <taxon>Spirochaetota</taxon>
        <taxon>Spirochaetia</taxon>
        <taxon>Spirochaetales</taxon>
        <taxon>Treponemataceae</taxon>
        <taxon>Treponema</taxon>
    </lineage>
</organism>
<evidence type="ECO:0000313" key="2">
    <source>
        <dbReference type="EMBL" id="AEF84982.1"/>
    </source>
</evidence>
<accession>F5YMF6</accession>
<dbReference type="KEGG" id="tpi:TREPR_0166"/>
<dbReference type="GO" id="GO:0016787">
    <property type="term" value="F:hydrolase activity"/>
    <property type="evidence" value="ECO:0007669"/>
    <property type="project" value="UniProtKB-KW"/>
</dbReference>
<keyword evidence="1" id="KW-0255">Endonuclease</keyword>
<dbReference type="GO" id="GO:0003677">
    <property type="term" value="F:DNA binding"/>
    <property type="evidence" value="ECO:0007669"/>
    <property type="project" value="InterPro"/>
</dbReference>
<dbReference type="Proteomes" id="UP000009223">
    <property type="component" value="Chromosome"/>
</dbReference>
<comment type="similarity">
    <text evidence="1">Belongs to the PemK/MazF family.</text>
</comment>
<dbReference type="GO" id="GO:0006402">
    <property type="term" value="P:mRNA catabolic process"/>
    <property type="evidence" value="ECO:0007669"/>
    <property type="project" value="TreeGrafter"/>
</dbReference>
<reference evidence="3" key="1">
    <citation type="submission" date="2009-12" db="EMBL/GenBank/DDBJ databases">
        <title>Complete sequence of Treponema primitia strain ZAS-2.</title>
        <authorList>
            <person name="Tetu S.G."/>
            <person name="Matson E."/>
            <person name="Ren Q."/>
            <person name="Seshadri R."/>
            <person name="Elbourne L."/>
            <person name="Hassan K.A."/>
            <person name="Durkin A."/>
            <person name="Radune D."/>
            <person name="Mohamoud Y."/>
            <person name="Shay R."/>
            <person name="Jin S."/>
            <person name="Zhang X."/>
            <person name="Lucey K."/>
            <person name="Ballor N.R."/>
            <person name="Ottesen E."/>
            <person name="Rosenthal R."/>
            <person name="Allen A."/>
            <person name="Leadbetter J.R."/>
            <person name="Paulsen I.T."/>
        </authorList>
    </citation>
    <scope>NUCLEOTIDE SEQUENCE [LARGE SCALE GENOMIC DNA]</scope>
    <source>
        <strain evidence="3">ATCC BAA-887 / DSM 12427 / ZAS-2</strain>
    </source>
</reference>